<organism evidence="4 5">
    <name type="scientific">Wallemia ichthyophaga</name>
    <dbReference type="NCBI Taxonomy" id="245174"/>
    <lineage>
        <taxon>Eukaryota</taxon>
        <taxon>Fungi</taxon>
        <taxon>Dikarya</taxon>
        <taxon>Basidiomycota</taxon>
        <taxon>Wallemiomycotina</taxon>
        <taxon>Wallemiomycetes</taxon>
        <taxon>Wallemiales</taxon>
        <taxon>Wallemiaceae</taxon>
        <taxon>Wallemia</taxon>
    </lineage>
</organism>
<comment type="caution">
    <text evidence="4">The sequence shown here is derived from an EMBL/GenBank/DDBJ whole genome shotgun (WGS) entry which is preliminary data.</text>
</comment>
<evidence type="ECO:0000313" key="4">
    <source>
        <dbReference type="EMBL" id="TIB09490.1"/>
    </source>
</evidence>
<protein>
    <recommendedName>
        <fullName evidence="6">Translation initiation factor 3 N-terminal domain-containing protein</fullName>
    </recommendedName>
</protein>
<dbReference type="OMA" id="TWNMAPS"/>
<dbReference type="GO" id="GO:0070124">
    <property type="term" value="P:mitochondrial translational initiation"/>
    <property type="evidence" value="ECO:0007669"/>
    <property type="project" value="TreeGrafter"/>
</dbReference>
<dbReference type="GO" id="GO:0003743">
    <property type="term" value="F:translation initiation factor activity"/>
    <property type="evidence" value="ECO:0007669"/>
    <property type="project" value="UniProtKB-KW"/>
</dbReference>
<dbReference type="EMBL" id="SPOF01000041">
    <property type="protein sequence ID" value="TIB09490.1"/>
    <property type="molecule type" value="Genomic_DNA"/>
</dbReference>
<evidence type="ECO:0008006" key="6">
    <source>
        <dbReference type="Google" id="ProtNLM"/>
    </source>
</evidence>
<dbReference type="Gene3D" id="3.30.110.10">
    <property type="entry name" value="Translation initiation factor 3 (IF-3), C-terminal domain"/>
    <property type="match status" value="1"/>
</dbReference>
<dbReference type="InterPro" id="IPR036788">
    <property type="entry name" value="T_IF-3_C_sf"/>
</dbReference>
<sequence>MQRIFGKIPAIAAINTPSTILRGISTTSVQLKANERLRDEEIVHAFDRISVVDALTGKPQRAEDSSEVLRRLERSKYRLELVSQSADTPLVKIIDKGDEYRKAKEKAGREKELKAASKAKSKMEKEIQLTWMTSSHDLSHKLRKAHDTLSQKGKVSVVFANSSAHKRVGDPEKESIIRSVETQLGLGTNTNVVRWKETERSKRFWAVHLKGT</sequence>
<dbReference type="AlphaFoldDB" id="A0A4T0IRC8"/>
<evidence type="ECO:0000313" key="5">
    <source>
        <dbReference type="Proteomes" id="UP000306954"/>
    </source>
</evidence>
<dbReference type="Proteomes" id="UP000306954">
    <property type="component" value="Unassembled WGS sequence"/>
</dbReference>
<reference evidence="4 5" key="1">
    <citation type="submission" date="2019-03" db="EMBL/GenBank/DDBJ databases">
        <title>Sequencing 23 genomes of Wallemia ichthyophaga.</title>
        <authorList>
            <person name="Gostincar C."/>
        </authorList>
    </citation>
    <scope>NUCLEOTIDE SEQUENCE [LARGE SCALE GENOMIC DNA]</scope>
    <source>
        <strain evidence="4 5">EXF-8621</strain>
    </source>
</reference>
<dbReference type="InterPro" id="IPR001288">
    <property type="entry name" value="Translation_initiation_fac_3"/>
</dbReference>
<dbReference type="SUPFAM" id="SSF55200">
    <property type="entry name" value="Translation initiation factor IF3, C-terminal domain"/>
    <property type="match status" value="1"/>
</dbReference>
<comment type="similarity">
    <text evidence="1">Belongs to the IF-3 family.</text>
</comment>
<proteinExistence type="inferred from homology"/>
<dbReference type="PANTHER" id="PTHR10938:SF0">
    <property type="entry name" value="TRANSLATION INITIATION FACTOR IF-3, MITOCHONDRIAL"/>
    <property type="match status" value="1"/>
</dbReference>
<dbReference type="GO" id="GO:0032790">
    <property type="term" value="P:ribosome disassembly"/>
    <property type="evidence" value="ECO:0007669"/>
    <property type="project" value="TreeGrafter"/>
</dbReference>
<keyword evidence="2" id="KW-0396">Initiation factor</keyword>
<evidence type="ECO:0000256" key="3">
    <source>
        <dbReference type="ARBA" id="ARBA00022917"/>
    </source>
</evidence>
<accession>A0A4T0IRC8</accession>
<gene>
    <name evidence="4" type="ORF">E3P90_03260</name>
</gene>
<name>A0A4T0IRC8_WALIC</name>
<dbReference type="GO" id="GO:0043022">
    <property type="term" value="F:ribosome binding"/>
    <property type="evidence" value="ECO:0007669"/>
    <property type="project" value="TreeGrafter"/>
</dbReference>
<evidence type="ECO:0000256" key="1">
    <source>
        <dbReference type="ARBA" id="ARBA00005439"/>
    </source>
</evidence>
<evidence type="ECO:0000256" key="2">
    <source>
        <dbReference type="ARBA" id="ARBA00022540"/>
    </source>
</evidence>
<keyword evidence="3" id="KW-0648">Protein biosynthesis</keyword>
<dbReference type="OrthoDB" id="21573at2759"/>
<dbReference type="GO" id="GO:0005739">
    <property type="term" value="C:mitochondrion"/>
    <property type="evidence" value="ECO:0007669"/>
    <property type="project" value="TreeGrafter"/>
</dbReference>
<dbReference type="PANTHER" id="PTHR10938">
    <property type="entry name" value="TRANSLATION INITIATION FACTOR IF-3"/>
    <property type="match status" value="1"/>
</dbReference>